<keyword evidence="2" id="KW-0472">Membrane</keyword>
<feature type="region of interest" description="Disordered" evidence="1">
    <location>
        <begin position="624"/>
        <end position="649"/>
    </location>
</feature>
<keyword evidence="2" id="KW-1133">Transmembrane helix</keyword>
<dbReference type="Proteomes" id="UP000519897">
    <property type="component" value="Unassembled WGS sequence"/>
</dbReference>
<keyword evidence="3" id="KW-0732">Signal</keyword>
<evidence type="ECO:0000313" key="6">
    <source>
        <dbReference type="EMBL" id="MBB4143024.1"/>
    </source>
</evidence>
<dbReference type="Pfam" id="PF09972">
    <property type="entry name" value="DUF2207"/>
    <property type="match status" value="1"/>
</dbReference>
<reference evidence="6 7" key="1">
    <citation type="submission" date="2020-08" db="EMBL/GenBank/DDBJ databases">
        <title>Genomic Encyclopedia of Type Strains, Phase IV (KMG-IV): sequencing the most valuable type-strain genomes for metagenomic binning, comparative biology and taxonomic classification.</title>
        <authorList>
            <person name="Goeker M."/>
        </authorList>
    </citation>
    <scope>NUCLEOTIDE SEQUENCE [LARGE SCALE GENOMIC DNA]</scope>
    <source>
        <strain evidence="6 7">DSM 29514</strain>
    </source>
</reference>
<feature type="domain" description="Predicted membrane protein YciQ-like C-terminal" evidence="5">
    <location>
        <begin position="463"/>
        <end position="572"/>
    </location>
</feature>
<dbReference type="EMBL" id="JACIEC010000001">
    <property type="protein sequence ID" value="MBB4143024.1"/>
    <property type="molecule type" value="Genomic_DNA"/>
</dbReference>
<evidence type="ECO:0000259" key="5">
    <source>
        <dbReference type="Pfam" id="PF20990"/>
    </source>
</evidence>
<feature type="transmembrane region" description="Helical" evidence="2">
    <location>
        <begin position="422"/>
        <end position="441"/>
    </location>
</feature>
<dbReference type="InterPro" id="IPR018702">
    <property type="entry name" value="DUF2207"/>
</dbReference>
<evidence type="ECO:0000259" key="4">
    <source>
        <dbReference type="Pfam" id="PF09972"/>
    </source>
</evidence>
<feature type="transmembrane region" description="Helical" evidence="2">
    <location>
        <begin position="395"/>
        <end position="416"/>
    </location>
</feature>
<feature type="compositionally biased region" description="Gly residues" evidence="1">
    <location>
        <begin position="632"/>
        <end position="649"/>
    </location>
</feature>
<comment type="caution">
    <text evidence="6">The sequence shown here is derived from an EMBL/GenBank/DDBJ whole genome shotgun (WGS) entry which is preliminary data.</text>
</comment>
<feature type="domain" description="DUF2207" evidence="4">
    <location>
        <begin position="35"/>
        <end position="223"/>
    </location>
</feature>
<evidence type="ECO:0000256" key="3">
    <source>
        <dbReference type="SAM" id="SignalP"/>
    </source>
</evidence>
<accession>A0A7W6PQK4</accession>
<feature type="signal peptide" evidence="3">
    <location>
        <begin position="1"/>
        <end position="31"/>
    </location>
</feature>
<sequence>MKRACLPMSRLFLLLALLQALALGMPGAARAAEYIAAYRSEIQLSREGDVTVTEIITVNAEGKDIRRGIFRDFPLYMVDAKGKRQKVGFEVLTVTRDGRPENWRTEGVSGGVRIYLGSPETQLDRGLHTYELTYRTDRQIRYQESFDEFFWNVTGNGWMFRIDQASAVVQLPPGVKALNTTFFTGAEGATGKDARRTGSDTAPGFVTVRPLSPNEGLTIAIAMPKGSIMPPSDAQQRGWFWRDNINYIIGGTGLLVVAAYYFWFWRRVGRDPPRGVMVPRWHPPEGLSPALVNYVDNKGFSGEGWDALSASFIDLAVGGYVVLEDLKSSIIVRRTGKAAPSSLPAGQAILLQQLGAKGEAFTIDKANGTKVQSVAKLFRNAIEKEHRGRYYKGNVGYIVGGVLLSILALAVLLFFGDFDPDSIGFLVPSVVFGVVWGGFALKAGRSMFRKRSVIARIGGVLMFGVFGFIGLIAAGGILVAALEALDHSDWPVIAVVGGITLINAVFFFLMGAPTPLGARLMDEVDGLKTYLTLAERDRMNMVEAPEMSPRHFETLLPYAVALGVEKPWSRTFETWLATAAAGAAAASYHPGWYSGDSFGSFGESIGGFSSSMASTIASTIPQPVSSSSSGFSSGGSSGGGGGGGGGGGW</sequence>
<dbReference type="InterPro" id="IPR048389">
    <property type="entry name" value="YciQ-like_C"/>
</dbReference>
<proteinExistence type="predicted"/>
<feature type="transmembrane region" description="Helical" evidence="2">
    <location>
        <begin position="492"/>
        <end position="512"/>
    </location>
</feature>
<evidence type="ECO:0008006" key="8">
    <source>
        <dbReference type="Google" id="ProtNLM"/>
    </source>
</evidence>
<feature type="chain" id="PRO_5031045632" description="DUF2207 domain-containing protein" evidence="3">
    <location>
        <begin position="32"/>
        <end position="649"/>
    </location>
</feature>
<feature type="transmembrane region" description="Helical" evidence="2">
    <location>
        <begin position="453"/>
        <end position="480"/>
    </location>
</feature>
<keyword evidence="7" id="KW-1185">Reference proteome</keyword>
<evidence type="ECO:0000256" key="1">
    <source>
        <dbReference type="SAM" id="MobiDB-lite"/>
    </source>
</evidence>
<evidence type="ECO:0000313" key="7">
    <source>
        <dbReference type="Proteomes" id="UP000519897"/>
    </source>
</evidence>
<dbReference type="Pfam" id="PF20990">
    <property type="entry name" value="DUF2207_C"/>
    <property type="match status" value="2"/>
</dbReference>
<dbReference type="AlphaFoldDB" id="A0A7W6PQK4"/>
<feature type="domain" description="Predicted membrane protein YciQ-like C-terminal" evidence="5">
    <location>
        <begin position="280"/>
        <end position="444"/>
    </location>
</feature>
<evidence type="ECO:0000256" key="2">
    <source>
        <dbReference type="SAM" id="Phobius"/>
    </source>
</evidence>
<feature type="transmembrane region" description="Helical" evidence="2">
    <location>
        <begin position="245"/>
        <end position="264"/>
    </location>
</feature>
<organism evidence="6 7">
    <name type="scientific">Rhizobium rhizoryzae</name>
    <dbReference type="NCBI Taxonomy" id="451876"/>
    <lineage>
        <taxon>Bacteria</taxon>
        <taxon>Pseudomonadati</taxon>
        <taxon>Pseudomonadota</taxon>
        <taxon>Alphaproteobacteria</taxon>
        <taxon>Hyphomicrobiales</taxon>
        <taxon>Rhizobiaceae</taxon>
        <taxon>Rhizobium/Agrobacterium group</taxon>
        <taxon>Rhizobium</taxon>
    </lineage>
</organism>
<protein>
    <recommendedName>
        <fullName evidence="8">DUF2207 domain-containing protein</fullName>
    </recommendedName>
</protein>
<keyword evidence="2" id="KW-0812">Transmembrane</keyword>
<gene>
    <name evidence="6" type="ORF">GGQ72_001523</name>
</gene>
<name>A0A7W6PQK4_9HYPH</name>